<accession>A0A2K1Q1Z2</accession>
<keyword evidence="9" id="KW-1185">Reference proteome</keyword>
<evidence type="ECO:0000256" key="2">
    <source>
        <dbReference type="ARBA" id="ARBA00006679"/>
    </source>
</evidence>
<feature type="transmembrane region" description="Helical" evidence="7">
    <location>
        <begin position="76"/>
        <end position="95"/>
    </location>
</feature>
<evidence type="ECO:0000256" key="3">
    <source>
        <dbReference type="ARBA" id="ARBA00022475"/>
    </source>
</evidence>
<evidence type="ECO:0000256" key="4">
    <source>
        <dbReference type="ARBA" id="ARBA00022692"/>
    </source>
</evidence>
<comment type="subcellular location">
    <subcellularLocation>
        <location evidence="1">Cell membrane</location>
        <topology evidence="1">Multi-pass membrane protein</topology>
    </subcellularLocation>
</comment>
<dbReference type="Proteomes" id="UP000236220">
    <property type="component" value="Unassembled WGS sequence"/>
</dbReference>
<organism evidence="8 9">
    <name type="scientific">Solilutibacter silvestris</name>
    <dbReference type="NCBI Taxonomy" id="1645665"/>
    <lineage>
        <taxon>Bacteria</taxon>
        <taxon>Pseudomonadati</taxon>
        <taxon>Pseudomonadota</taxon>
        <taxon>Gammaproteobacteria</taxon>
        <taxon>Lysobacterales</taxon>
        <taxon>Lysobacteraceae</taxon>
        <taxon>Solilutibacter</taxon>
    </lineage>
</organism>
<dbReference type="Pfam" id="PF07681">
    <property type="entry name" value="DoxX"/>
    <property type="match status" value="1"/>
</dbReference>
<dbReference type="InterPro" id="IPR032808">
    <property type="entry name" value="DoxX"/>
</dbReference>
<protein>
    <recommendedName>
        <fullName evidence="10">DoxX protein</fullName>
    </recommendedName>
</protein>
<dbReference type="PANTHER" id="PTHR33452">
    <property type="entry name" value="OXIDOREDUCTASE CATD-RELATED"/>
    <property type="match status" value="1"/>
</dbReference>
<comment type="similarity">
    <text evidence="2">Belongs to the DoxX family.</text>
</comment>
<evidence type="ECO:0000256" key="6">
    <source>
        <dbReference type="ARBA" id="ARBA00023136"/>
    </source>
</evidence>
<dbReference type="RefSeq" id="WP_103074155.1">
    <property type="nucleotide sequence ID" value="NZ_NPZB01000001.1"/>
</dbReference>
<feature type="transmembrane region" description="Helical" evidence="7">
    <location>
        <begin position="12"/>
        <end position="28"/>
    </location>
</feature>
<evidence type="ECO:0000256" key="5">
    <source>
        <dbReference type="ARBA" id="ARBA00022989"/>
    </source>
</evidence>
<evidence type="ECO:0008006" key="10">
    <source>
        <dbReference type="Google" id="ProtNLM"/>
    </source>
</evidence>
<evidence type="ECO:0000313" key="9">
    <source>
        <dbReference type="Proteomes" id="UP000236220"/>
    </source>
</evidence>
<sequence length="131" mass="13708">MNEKNMSDLGKLVLRLALGCLILLHGIAKLKGGIGQITGLVEAHGLPGFVAYGVLIGEVVAPIMVLFGFFARFGGVIIAINMLVAFALVHMGQLGHLNQQGGWDLELQGMFLAAAVAIALLGPGAYSVNRK</sequence>
<gene>
    <name evidence="8" type="ORF">Lysil_0681</name>
</gene>
<keyword evidence="6 7" id="KW-0472">Membrane</keyword>
<proteinExistence type="inferred from homology"/>
<keyword evidence="5 7" id="KW-1133">Transmembrane helix</keyword>
<dbReference type="PANTHER" id="PTHR33452:SF1">
    <property type="entry name" value="INNER MEMBRANE PROTEIN YPHA-RELATED"/>
    <property type="match status" value="1"/>
</dbReference>
<reference evidence="8 9" key="1">
    <citation type="submission" date="2017-08" db="EMBL/GenBank/DDBJ databases">
        <title>Lysobacter sylvestris genome.</title>
        <authorList>
            <person name="Zhang D.-C."/>
            <person name="Albuquerque L."/>
            <person name="Franca L."/>
            <person name="Froufe H.J.C."/>
            <person name="Barroso C."/>
            <person name="Egas C."/>
            <person name="Da Costa M."/>
            <person name="Margesin R."/>
        </authorList>
    </citation>
    <scope>NUCLEOTIDE SEQUENCE [LARGE SCALE GENOMIC DNA]</scope>
    <source>
        <strain evidence="8 9">AM20-91</strain>
    </source>
</reference>
<dbReference type="AlphaFoldDB" id="A0A2K1Q1Z2"/>
<evidence type="ECO:0000256" key="7">
    <source>
        <dbReference type="SAM" id="Phobius"/>
    </source>
</evidence>
<dbReference type="InterPro" id="IPR051907">
    <property type="entry name" value="DoxX-like_oxidoreductase"/>
</dbReference>
<dbReference type="OrthoDB" id="280866at2"/>
<keyword evidence="4 7" id="KW-0812">Transmembrane</keyword>
<keyword evidence="3" id="KW-1003">Cell membrane</keyword>
<dbReference type="GO" id="GO:0005886">
    <property type="term" value="C:plasma membrane"/>
    <property type="evidence" value="ECO:0007669"/>
    <property type="project" value="UniProtKB-SubCell"/>
</dbReference>
<evidence type="ECO:0000313" key="8">
    <source>
        <dbReference type="EMBL" id="PNS09052.1"/>
    </source>
</evidence>
<feature type="transmembrane region" description="Helical" evidence="7">
    <location>
        <begin position="107"/>
        <end position="128"/>
    </location>
</feature>
<feature type="transmembrane region" description="Helical" evidence="7">
    <location>
        <begin position="48"/>
        <end position="69"/>
    </location>
</feature>
<comment type="caution">
    <text evidence="8">The sequence shown here is derived from an EMBL/GenBank/DDBJ whole genome shotgun (WGS) entry which is preliminary data.</text>
</comment>
<dbReference type="EMBL" id="NPZB01000001">
    <property type="protein sequence ID" value="PNS09052.1"/>
    <property type="molecule type" value="Genomic_DNA"/>
</dbReference>
<name>A0A2K1Q1Z2_9GAMM</name>
<evidence type="ECO:0000256" key="1">
    <source>
        <dbReference type="ARBA" id="ARBA00004651"/>
    </source>
</evidence>